<dbReference type="GO" id="GO:0005737">
    <property type="term" value="C:cytoplasm"/>
    <property type="evidence" value="ECO:0007669"/>
    <property type="project" value="UniProtKB-SubCell"/>
</dbReference>
<dbReference type="InterPro" id="IPR001680">
    <property type="entry name" value="WD40_rpt"/>
</dbReference>
<comment type="similarity">
    <text evidence="3">Belongs to the WD repeat PLAP family.</text>
</comment>
<dbReference type="PANTHER" id="PTHR19849:SF0">
    <property type="entry name" value="PHOSPHOLIPASE A-2-ACTIVATING PROTEIN"/>
    <property type="match status" value="1"/>
</dbReference>
<gene>
    <name evidence="9" type="ORF">NEMVEDRAFT_v1g170954</name>
</gene>
<proteinExistence type="inferred from homology"/>
<dbReference type="InterPro" id="IPR020472">
    <property type="entry name" value="WD40_PAC1"/>
</dbReference>
<dbReference type="KEGG" id="nve:5507986"/>
<protein>
    <recommendedName>
        <fullName evidence="11">Phospholipase A-2-activating protein</fullName>
    </recommendedName>
</protein>
<dbReference type="OMA" id="ENICALH"/>
<dbReference type="FunFam" id="2.130.10.10:FF:000175">
    <property type="entry name" value="Phospholipase A-2-activating protein"/>
    <property type="match status" value="1"/>
</dbReference>
<evidence type="ECO:0000313" key="10">
    <source>
        <dbReference type="Proteomes" id="UP000001593"/>
    </source>
</evidence>
<dbReference type="InParanoid" id="A7SIH5"/>
<feature type="repeat" description="WD" evidence="8">
    <location>
        <begin position="142"/>
        <end position="183"/>
    </location>
</feature>
<keyword evidence="6" id="KW-0677">Repeat</keyword>
<reference evidence="9 10" key="1">
    <citation type="journal article" date="2007" name="Science">
        <title>Sea anemone genome reveals ancestral eumetazoan gene repertoire and genomic organization.</title>
        <authorList>
            <person name="Putnam N.H."/>
            <person name="Srivastava M."/>
            <person name="Hellsten U."/>
            <person name="Dirks B."/>
            <person name="Chapman J."/>
            <person name="Salamov A."/>
            <person name="Terry A."/>
            <person name="Shapiro H."/>
            <person name="Lindquist E."/>
            <person name="Kapitonov V.V."/>
            <person name="Jurka J."/>
            <person name="Genikhovich G."/>
            <person name="Grigoriev I.V."/>
            <person name="Lucas S.M."/>
            <person name="Steele R.E."/>
            <person name="Finnerty J.R."/>
            <person name="Technau U."/>
            <person name="Martindale M.Q."/>
            <person name="Rokhsar D.S."/>
        </authorList>
    </citation>
    <scope>NUCLEOTIDE SEQUENCE [LARGE SCALE GENOMIC DNA]</scope>
    <source>
        <strain evidence="10">CH2 X CH6</strain>
    </source>
</reference>
<dbReference type="eggNOG" id="KOG0301">
    <property type="taxonomic scope" value="Eukaryota"/>
</dbReference>
<feature type="repeat" description="WD" evidence="8">
    <location>
        <begin position="222"/>
        <end position="262"/>
    </location>
</feature>
<dbReference type="PROSITE" id="PS50082">
    <property type="entry name" value="WD_REPEATS_2"/>
    <property type="match status" value="3"/>
</dbReference>
<evidence type="ECO:0000256" key="2">
    <source>
        <dbReference type="ARBA" id="ARBA00004496"/>
    </source>
</evidence>
<dbReference type="PANTHER" id="PTHR19849">
    <property type="entry name" value="PHOSPHOLIPASE A-2-ACTIVATING PROTEIN"/>
    <property type="match status" value="1"/>
</dbReference>
<evidence type="ECO:0000256" key="5">
    <source>
        <dbReference type="ARBA" id="ARBA00022574"/>
    </source>
</evidence>
<dbReference type="Proteomes" id="UP000001593">
    <property type="component" value="Unassembled WGS sequence"/>
</dbReference>
<evidence type="ECO:0000256" key="8">
    <source>
        <dbReference type="PROSITE-ProRule" id="PRU00221"/>
    </source>
</evidence>
<dbReference type="AlphaFoldDB" id="A7SIH5"/>
<dbReference type="CDD" id="cd00200">
    <property type="entry name" value="WD40"/>
    <property type="match status" value="1"/>
</dbReference>
<sequence>MPYKLSSVLRGHELDVRAVFPGVFPEGSILSASRDRTTRVWVTEDGGRTYSEGHAFAGHKNFISSVCAMAPTENYPHGLIATGGHDNVILVWTLDSVEPIYSLTGHTDTVCSLVAGKFGTLLSGSWDKTAKVWLGPKCVMTLEGHDAAVWAVLLMPDHGLMLTGSADKTIKLWKAGSCQSTFTGHTDCVRGLAVISPVEFISCSNDCTIRRWMTTGECLQVYAGHENFIYSIAALSGGGFASVGEDRTLRVWKGDSSPQVITLPATSIWAVTCLSNGDIVTGARYSI</sequence>
<evidence type="ECO:0000256" key="1">
    <source>
        <dbReference type="ARBA" id="ARBA00004123"/>
    </source>
</evidence>
<comment type="subcellular location">
    <subcellularLocation>
        <location evidence="2">Cytoplasm</location>
    </subcellularLocation>
    <subcellularLocation>
        <location evidence="1">Nucleus</location>
    </subcellularLocation>
</comment>
<evidence type="ECO:0000256" key="3">
    <source>
        <dbReference type="ARBA" id="ARBA00008495"/>
    </source>
</evidence>
<dbReference type="STRING" id="45351.A7SIH5"/>
<evidence type="ECO:0000256" key="6">
    <source>
        <dbReference type="ARBA" id="ARBA00022737"/>
    </source>
</evidence>
<dbReference type="PRINTS" id="PR00320">
    <property type="entry name" value="GPROTEINBRPT"/>
</dbReference>
<feature type="repeat" description="WD" evidence="8">
    <location>
        <begin position="103"/>
        <end position="133"/>
    </location>
</feature>
<organism evidence="9 10">
    <name type="scientific">Nematostella vectensis</name>
    <name type="common">Starlet sea anemone</name>
    <dbReference type="NCBI Taxonomy" id="45351"/>
    <lineage>
        <taxon>Eukaryota</taxon>
        <taxon>Metazoa</taxon>
        <taxon>Cnidaria</taxon>
        <taxon>Anthozoa</taxon>
        <taxon>Hexacorallia</taxon>
        <taxon>Actiniaria</taxon>
        <taxon>Edwardsiidae</taxon>
        <taxon>Nematostella</taxon>
    </lineage>
</organism>
<keyword evidence="7" id="KW-0539">Nucleus</keyword>
<evidence type="ECO:0000313" key="9">
    <source>
        <dbReference type="EMBL" id="EDO36511.1"/>
    </source>
</evidence>
<dbReference type="SMART" id="SM00320">
    <property type="entry name" value="WD40"/>
    <property type="match status" value="6"/>
</dbReference>
<dbReference type="GO" id="GO:0005634">
    <property type="term" value="C:nucleus"/>
    <property type="evidence" value="ECO:0007669"/>
    <property type="project" value="UniProtKB-SubCell"/>
</dbReference>
<accession>A7SIH5</accession>
<dbReference type="InterPro" id="IPR015943">
    <property type="entry name" value="WD40/YVTN_repeat-like_dom_sf"/>
</dbReference>
<keyword evidence="10" id="KW-1185">Reference proteome</keyword>
<name>A7SIH5_NEMVE</name>
<dbReference type="SUPFAM" id="SSF50978">
    <property type="entry name" value="WD40 repeat-like"/>
    <property type="match status" value="1"/>
</dbReference>
<dbReference type="PROSITE" id="PS50294">
    <property type="entry name" value="WD_REPEATS_REGION"/>
    <property type="match status" value="1"/>
</dbReference>
<dbReference type="Pfam" id="PF00400">
    <property type="entry name" value="WD40"/>
    <property type="match status" value="6"/>
</dbReference>
<evidence type="ECO:0000256" key="7">
    <source>
        <dbReference type="ARBA" id="ARBA00023242"/>
    </source>
</evidence>
<evidence type="ECO:0008006" key="11">
    <source>
        <dbReference type="Google" id="ProtNLM"/>
    </source>
</evidence>
<dbReference type="PhylomeDB" id="A7SIH5"/>
<dbReference type="Gene3D" id="2.130.10.10">
    <property type="entry name" value="YVTN repeat-like/Quinoprotein amine dehydrogenase"/>
    <property type="match status" value="1"/>
</dbReference>
<keyword evidence="5 8" id="KW-0853">WD repeat</keyword>
<keyword evidence="4" id="KW-0963">Cytoplasm</keyword>
<dbReference type="InterPro" id="IPR036322">
    <property type="entry name" value="WD40_repeat_dom_sf"/>
</dbReference>
<dbReference type="EMBL" id="DS469668">
    <property type="protein sequence ID" value="EDO36511.1"/>
    <property type="molecule type" value="Genomic_DNA"/>
</dbReference>
<evidence type="ECO:0000256" key="4">
    <source>
        <dbReference type="ARBA" id="ARBA00022490"/>
    </source>
</evidence>
<dbReference type="HOGENOM" id="CLU_011791_3_0_1"/>